<evidence type="ECO:0000259" key="2">
    <source>
        <dbReference type="Pfam" id="PF07885"/>
    </source>
</evidence>
<dbReference type="GO" id="GO:0005886">
    <property type="term" value="C:plasma membrane"/>
    <property type="evidence" value="ECO:0007669"/>
    <property type="project" value="TreeGrafter"/>
</dbReference>
<dbReference type="InterPro" id="IPR018490">
    <property type="entry name" value="cNMP-bd_dom_sf"/>
</dbReference>
<dbReference type="InterPro" id="IPR000595">
    <property type="entry name" value="cNMP-bd_dom"/>
</dbReference>
<accession>A0A8J9UP64</accession>
<keyword evidence="1" id="KW-1133">Transmembrane helix</keyword>
<gene>
    <name evidence="3" type="ORF">BINO364_LOCUS9482</name>
</gene>
<dbReference type="Pfam" id="PF07885">
    <property type="entry name" value="Ion_trans_2"/>
    <property type="match status" value="1"/>
</dbReference>
<evidence type="ECO:0000256" key="1">
    <source>
        <dbReference type="SAM" id="Phobius"/>
    </source>
</evidence>
<dbReference type="PANTHER" id="PTHR10217:SF435">
    <property type="entry name" value="POTASSIUM VOLTAGE-GATED CHANNEL PROTEIN EAG"/>
    <property type="match status" value="1"/>
</dbReference>
<dbReference type="GO" id="GO:0005249">
    <property type="term" value="F:voltage-gated potassium channel activity"/>
    <property type="evidence" value="ECO:0007669"/>
    <property type="project" value="TreeGrafter"/>
</dbReference>
<protein>
    <recommendedName>
        <fullName evidence="2">Potassium channel domain-containing protein</fullName>
    </recommendedName>
</protein>
<organism evidence="3 4">
    <name type="scientific">Brenthis ino</name>
    <name type="common">lesser marbled fritillary</name>
    <dbReference type="NCBI Taxonomy" id="405034"/>
    <lineage>
        <taxon>Eukaryota</taxon>
        <taxon>Metazoa</taxon>
        <taxon>Ecdysozoa</taxon>
        <taxon>Arthropoda</taxon>
        <taxon>Hexapoda</taxon>
        <taxon>Insecta</taxon>
        <taxon>Pterygota</taxon>
        <taxon>Neoptera</taxon>
        <taxon>Endopterygota</taxon>
        <taxon>Lepidoptera</taxon>
        <taxon>Glossata</taxon>
        <taxon>Ditrysia</taxon>
        <taxon>Papilionoidea</taxon>
        <taxon>Nymphalidae</taxon>
        <taxon>Heliconiinae</taxon>
        <taxon>Argynnini</taxon>
        <taxon>Brenthis</taxon>
    </lineage>
</organism>
<dbReference type="PANTHER" id="PTHR10217">
    <property type="entry name" value="VOLTAGE AND LIGAND GATED POTASSIUM CHANNEL"/>
    <property type="match status" value="1"/>
</dbReference>
<dbReference type="InterPro" id="IPR014710">
    <property type="entry name" value="RmlC-like_jellyroll"/>
</dbReference>
<feature type="domain" description="Potassium channel" evidence="2">
    <location>
        <begin position="157"/>
        <end position="213"/>
    </location>
</feature>
<evidence type="ECO:0000313" key="3">
    <source>
        <dbReference type="EMBL" id="CAH0723678.1"/>
    </source>
</evidence>
<dbReference type="GO" id="GO:0042391">
    <property type="term" value="P:regulation of membrane potential"/>
    <property type="evidence" value="ECO:0007669"/>
    <property type="project" value="TreeGrafter"/>
</dbReference>
<dbReference type="EMBL" id="OV170224">
    <property type="protein sequence ID" value="CAH0723678.1"/>
    <property type="molecule type" value="Genomic_DNA"/>
</dbReference>
<dbReference type="SUPFAM" id="SSF81324">
    <property type="entry name" value="Voltage-gated potassium channels"/>
    <property type="match status" value="1"/>
</dbReference>
<dbReference type="InterPro" id="IPR050818">
    <property type="entry name" value="KCNH_animal-type"/>
</dbReference>
<dbReference type="Gene3D" id="1.10.287.70">
    <property type="match status" value="1"/>
</dbReference>
<keyword evidence="1" id="KW-0812">Transmembrane</keyword>
<dbReference type="AlphaFoldDB" id="A0A8J9UP64"/>
<dbReference type="CDD" id="cd00038">
    <property type="entry name" value="CAP_ED"/>
    <property type="match status" value="1"/>
</dbReference>
<reference evidence="3" key="1">
    <citation type="submission" date="2021-12" db="EMBL/GenBank/DDBJ databases">
        <authorList>
            <person name="Martin H S."/>
        </authorList>
    </citation>
    <scope>NUCLEOTIDE SEQUENCE</scope>
</reference>
<keyword evidence="1" id="KW-0472">Membrane</keyword>
<sequence>MRLLPAPLQMEICYDLNAVPLYSSLIFRKLPEAFLRRLSVTMTHQFYLPGDIVYNQNQNKTIMICITSGVLELLSDEDDESPMISFAKGTCFGEISLVYNIPDIITKIRNEIQERISDSRRRKQEQNNQNPLSLNIYASKHRKKSAIKCLKEKLRTKYHILTAIYFATTTLLSVGFGDFAPGDQFDMAFIAFLSLYGVLLTGYCVSEFSAVVTHWSRTKTAFLEVIITIDRFMKENNMHPAIKSRIMAFYELQWQYNSGVELTGENWLERTVVPSELRKKVLHQARFKTLTSIRFFQVKNKAFIHTLTENGH</sequence>
<feature type="transmembrane region" description="Helical" evidence="1">
    <location>
        <begin position="158"/>
        <end position="176"/>
    </location>
</feature>
<dbReference type="SUPFAM" id="SSF51206">
    <property type="entry name" value="cAMP-binding domain-like"/>
    <property type="match status" value="1"/>
</dbReference>
<proteinExistence type="predicted"/>
<name>A0A8J9UP64_9NEOP</name>
<keyword evidence="4" id="KW-1185">Reference proteome</keyword>
<feature type="transmembrane region" description="Helical" evidence="1">
    <location>
        <begin position="188"/>
        <end position="212"/>
    </location>
</feature>
<dbReference type="Proteomes" id="UP000838878">
    <property type="component" value="Chromosome 4"/>
</dbReference>
<dbReference type="Gene3D" id="2.60.120.10">
    <property type="entry name" value="Jelly Rolls"/>
    <property type="match status" value="1"/>
</dbReference>
<dbReference type="OrthoDB" id="421226at2759"/>
<dbReference type="InterPro" id="IPR013099">
    <property type="entry name" value="K_chnl_dom"/>
</dbReference>
<feature type="non-terminal residue" evidence="3">
    <location>
        <position position="312"/>
    </location>
</feature>
<evidence type="ECO:0000313" key="4">
    <source>
        <dbReference type="Proteomes" id="UP000838878"/>
    </source>
</evidence>